<protein>
    <submittedName>
        <fullName evidence="11">Dehydration-responsive element-binding protein 2A</fullName>
    </submittedName>
</protein>
<dbReference type="Pfam" id="PF00847">
    <property type="entry name" value="AP2"/>
    <property type="match status" value="1"/>
</dbReference>
<dbReference type="AlphaFoldDB" id="A0A1D1Y293"/>
<accession>A0A1D1Y293</accession>
<evidence type="ECO:0000313" key="11">
    <source>
        <dbReference type="EMBL" id="JAT48769.1"/>
    </source>
</evidence>
<dbReference type="PANTHER" id="PTHR31241:SF62">
    <property type="entry name" value="DEHYDRATION-RESPONSIVE ELEMENT-BINDING PROTEIN 2D"/>
    <property type="match status" value="1"/>
</dbReference>
<feature type="compositionally biased region" description="Polar residues" evidence="9">
    <location>
        <begin position="135"/>
        <end position="149"/>
    </location>
</feature>
<keyword evidence="6" id="KW-0804">Transcription</keyword>
<evidence type="ECO:0000256" key="2">
    <source>
        <dbReference type="ARBA" id="ARBA00023015"/>
    </source>
</evidence>
<dbReference type="PROSITE" id="PS51032">
    <property type="entry name" value="AP2_ERF"/>
    <property type="match status" value="1"/>
</dbReference>
<evidence type="ECO:0000256" key="8">
    <source>
        <dbReference type="ARBA" id="ARBA00024343"/>
    </source>
</evidence>
<dbReference type="FunFam" id="3.30.730.10:FF:000001">
    <property type="entry name" value="Ethylene-responsive transcription factor 2"/>
    <property type="match status" value="1"/>
</dbReference>
<dbReference type="Gene3D" id="3.30.730.10">
    <property type="entry name" value="AP2/ERF domain"/>
    <property type="match status" value="1"/>
</dbReference>
<name>A0A1D1Y293_9ARAE</name>
<dbReference type="SMART" id="SM00380">
    <property type="entry name" value="AP2"/>
    <property type="match status" value="1"/>
</dbReference>
<feature type="region of interest" description="Disordered" evidence="9">
    <location>
        <begin position="135"/>
        <end position="163"/>
    </location>
</feature>
<reference evidence="11" key="1">
    <citation type="submission" date="2015-07" db="EMBL/GenBank/DDBJ databases">
        <title>Transcriptome Assembly of Anthurium amnicola.</title>
        <authorList>
            <person name="Suzuki J."/>
        </authorList>
    </citation>
    <scope>NUCLEOTIDE SEQUENCE</scope>
</reference>
<evidence type="ECO:0000256" key="4">
    <source>
        <dbReference type="ARBA" id="ARBA00023125"/>
    </source>
</evidence>
<keyword evidence="5" id="KW-0010">Activator</keyword>
<dbReference type="GO" id="GO:0006950">
    <property type="term" value="P:response to stress"/>
    <property type="evidence" value="ECO:0007669"/>
    <property type="project" value="TreeGrafter"/>
</dbReference>
<dbReference type="PANTHER" id="PTHR31241">
    <property type="entry name" value="DEHYDRATION-RESPONSIVE ELEMENT-BINDING PROTEIN 2C"/>
    <property type="match status" value="1"/>
</dbReference>
<comment type="subcellular location">
    <subcellularLocation>
        <location evidence="1">Nucleus</location>
    </subcellularLocation>
</comment>
<proteinExistence type="inferred from homology"/>
<dbReference type="EMBL" id="GDJX01019167">
    <property type="protein sequence ID" value="JAT48769.1"/>
    <property type="molecule type" value="Transcribed_RNA"/>
</dbReference>
<evidence type="ECO:0000256" key="6">
    <source>
        <dbReference type="ARBA" id="ARBA00023163"/>
    </source>
</evidence>
<sequence length="291" mass="32305">MQDLLFDLFPRIRTRSRRNGSKTISETLARWKELNSQLDNCEDGDKQIRKVPAKGSKKGCMRGKGGPENPRCKYRGVRQRTWGKWVAEIREPNRGNRLWLGTFSTSMEAALAYDEAARAMYGPSARLNLPQYNSVSRDSSLTSDPSVSPTAAHHASVSTAGDSTLRVPKLEPVDVAGINDRLQNALAGSNSDLCLAKVEQLDDIVLNDRQEAAEAHISAGKIEQDILPLEADRDQNEHPLEDFSDDMFDIEEMFKLIDADQQNVSNVDFGVDISGLSGVDQNDQQRLASPF</sequence>
<dbReference type="InterPro" id="IPR016177">
    <property type="entry name" value="DNA-bd_dom_sf"/>
</dbReference>
<evidence type="ECO:0000256" key="1">
    <source>
        <dbReference type="ARBA" id="ARBA00004123"/>
    </source>
</evidence>
<evidence type="ECO:0000256" key="9">
    <source>
        <dbReference type="SAM" id="MobiDB-lite"/>
    </source>
</evidence>
<evidence type="ECO:0000256" key="3">
    <source>
        <dbReference type="ARBA" id="ARBA00023016"/>
    </source>
</evidence>
<keyword evidence="2" id="KW-0805">Transcription regulation</keyword>
<dbReference type="GO" id="GO:0003700">
    <property type="term" value="F:DNA-binding transcription factor activity"/>
    <property type="evidence" value="ECO:0007669"/>
    <property type="project" value="InterPro"/>
</dbReference>
<dbReference type="GO" id="GO:0000976">
    <property type="term" value="F:transcription cis-regulatory region binding"/>
    <property type="evidence" value="ECO:0007669"/>
    <property type="project" value="TreeGrafter"/>
</dbReference>
<organism evidence="11">
    <name type="scientific">Anthurium amnicola</name>
    <dbReference type="NCBI Taxonomy" id="1678845"/>
    <lineage>
        <taxon>Eukaryota</taxon>
        <taxon>Viridiplantae</taxon>
        <taxon>Streptophyta</taxon>
        <taxon>Embryophyta</taxon>
        <taxon>Tracheophyta</taxon>
        <taxon>Spermatophyta</taxon>
        <taxon>Magnoliopsida</taxon>
        <taxon>Liliopsida</taxon>
        <taxon>Araceae</taxon>
        <taxon>Pothoideae</taxon>
        <taxon>Potheae</taxon>
        <taxon>Anthurium</taxon>
    </lineage>
</organism>
<dbReference type="SUPFAM" id="SSF54171">
    <property type="entry name" value="DNA-binding domain"/>
    <property type="match status" value="1"/>
</dbReference>
<evidence type="ECO:0000259" key="10">
    <source>
        <dbReference type="PROSITE" id="PS51032"/>
    </source>
</evidence>
<evidence type="ECO:0000256" key="5">
    <source>
        <dbReference type="ARBA" id="ARBA00023159"/>
    </source>
</evidence>
<keyword evidence="3" id="KW-0346">Stress response</keyword>
<evidence type="ECO:0000256" key="7">
    <source>
        <dbReference type="ARBA" id="ARBA00023242"/>
    </source>
</evidence>
<comment type="similarity">
    <text evidence="8">Belongs to the AP2/ERF transcription factor family. ERF subfamily.</text>
</comment>
<dbReference type="GO" id="GO:0045893">
    <property type="term" value="P:positive regulation of DNA-templated transcription"/>
    <property type="evidence" value="ECO:0007669"/>
    <property type="project" value="TreeGrafter"/>
</dbReference>
<keyword evidence="7" id="KW-0539">Nucleus</keyword>
<dbReference type="GO" id="GO:0005634">
    <property type="term" value="C:nucleus"/>
    <property type="evidence" value="ECO:0007669"/>
    <property type="project" value="UniProtKB-SubCell"/>
</dbReference>
<keyword evidence="4" id="KW-0238">DNA-binding</keyword>
<dbReference type="PRINTS" id="PR00367">
    <property type="entry name" value="ETHRSPELEMNT"/>
</dbReference>
<gene>
    <name evidence="11" type="primary">DREB2A_1</name>
    <name evidence="11" type="ORF">g.78423</name>
</gene>
<feature type="domain" description="AP2/ERF" evidence="10">
    <location>
        <begin position="73"/>
        <end position="130"/>
    </location>
</feature>
<dbReference type="InterPro" id="IPR036955">
    <property type="entry name" value="AP2/ERF_dom_sf"/>
</dbReference>
<dbReference type="CDD" id="cd00018">
    <property type="entry name" value="AP2"/>
    <property type="match status" value="1"/>
</dbReference>
<dbReference type="InterPro" id="IPR001471">
    <property type="entry name" value="AP2/ERF_dom"/>
</dbReference>